<dbReference type="Gene3D" id="2.30.110.20">
    <property type="entry name" value="Hcp1-like"/>
    <property type="match status" value="1"/>
</dbReference>
<dbReference type="InterPro" id="IPR008514">
    <property type="entry name" value="T6SS_Hcp"/>
</dbReference>
<dbReference type="AlphaFoldDB" id="A0A017TEU8"/>
<gene>
    <name evidence="1" type="ORF">CAP_1027</name>
</gene>
<keyword evidence="2" id="KW-1185">Reference proteome</keyword>
<reference evidence="1 2" key="1">
    <citation type="submission" date="2013-05" db="EMBL/GenBank/DDBJ databases">
        <title>Genome assembly of Chondromyces apiculatus DSM 436.</title>
        <authorList>
            <person name="Sharma G."/>
            <person name="Khatri I."/>
            <person name="Kaur C."/>
            <person name="Mayilraj S."/>
            <person name="Subramanian S."/>
        </authorList>
    </citation>
    <scope>NUCLEOTIDE SEQUENCE [LARGE SCALE GENOMIC DNA]</scope>
    <source>
        <strain evidence="1 2">DSM 436</strain>
    </source>
</reference>
<dbReference type="Pfam" id="PF05638">
    <property type="entry name" value="T6SS_HCP"/>
    <property type="match status" value="1"/>
</dbReference>
<sequence>MALNAHLRLVATQQGPVLGSVLQKGREGTVMVLAASHTIVGPRDPASGRPTGKRMHMPFVITKEVDRSSPLLYAILCTNENVTSVEIMFYTPDRTGVERQHYTVSLTNANISSIDFRMPNTNNPHTARLPAREEISFTYQKITWTWMEGNVTAADDWETPRF</sequence>
<evidence type="ECO:0000313" key="1">
    <source>
        <dbReference type="EMBL" id="EYF07096.1"/>
    </source>
</evidence>
<dbReference type="eggNOG" id="COG3157">
    <property type="taxonomic scope" value="Bacteria"/>
</dbReference>
<dbReference type="SUPFAM" id="SSF141452">
    <property type="entry name" value="Hcp1-like"/>
    <property type="match status" value="1"/>
</dbReference>
<dbReference type="PANTHER" id="PTHR34319:SF6">
    <property type="entry name" value="MAJOR EXPORTED PROTEIN"/>
    <property type="match status" value="1"/>
</dbReference>
<accession>A0A017TEU8</accession>
<dbReference type="STRING" id="1192034.CAP_1027"/>
<name>A0A017TEU8_9BACT</name>
<dbReference type="InterPro" id="IPR036624">
    <property type="entry name" value="Hcp1-lik_sf"/>
</dbReference>
<dbReference type="PANTHER" id="PTHR34319">
    <property type="entry name" value="MAJOR EXPORTED PROTEIN"/>
    <property type="match status" value="1"/>
</dbReference>
<dbReference type="EMBL" id="ASRX01000012">
    <property type="protein sequence ID" value="EYF07096.1"/>
    <property type="molecule type" value="Genomic_DNA"/>
</dbReference>
<dbReference type="RefSeq" id="WP_044238616.1">
    <property type="nucleotide sequence ID" value="NZ_ASRX01000012.1"/>
</dbReference>
<proteinExistence type="predicted"/>
<evidence type="ECO:0000313" key="2">
    <source>
        <dbReference type="Proteomes" id="UP000019678"/>
    </source>
</evidence>
<organism evidence="1 2">
    <name type="scientific">Chondromyces apiculatus DSM 436</name>
    <dbReference type="NCBI Taxonomy" id="1192034"/>
    <lineage>
        <taxon>Bacteria</taxon>
        <taxon>Pseudomonadati</taxon>
        <taxon>Myxococcota</taxon>
        <taxon>Polyangia</taxon>
        <taxon>Polyangiales</taxon>
        <taxon>Polyangiaceae</taxon>
        <taxon>Chondromyces</taxon>
    </lineage>
</organism>
<protein>
    <submittedName>
        <fullName evidence="1">Hcp protein</fullName>
    </submittedName>
</protein>
<dbReference type="NCBIfam" id="TIGR03344">
    <property type="entry name" value="VI_effect_Hcp1"/>
    <property type="match status" value="1"/>
</dbReference>
<comment type="caution">
    <text evidence="1">The sequence shown here is derived from an EMBL/GenBank/DDBJ whole genome shotgun (WGS) entry which is preliminary data.</text>
</comment>
<dbReference type="OrthoDB" id="119701at2"/>
<dbReference type="InterPro" id="IPR052947">
    <property type="entry name" value="T6SS_Hcp1_domain"/>
</dbReference>
<dbReference type="Proteomes" id="UP000019678">
    <property type="component" value="Unassembled WGS sequence"/>
</dbReference>